<proteinExistence type="predicted"/>
<sequence length="105" mass="11680">MTNDILKDFFYGNINPNEKQFDRNSEYGKAASGLVDEEEKLRSMLDHETSAILDKMICLQASITGMTAEEYFIDGLRTGFRLALAILDEGKNGSLTPITDGGKRL</sequence>
<reference evidence="1" key="1">
    <citation type="journal article" date="2018" name="Genome Biol. Evol.">
        <title>Two Groups of Cocirculating, Epidemic Clostridiodes difficile Strains Microdiversify through Different Mechanisms.</title>
        <authorList>
            <person name="Murillo T."/>
            <person name="Ramirez-Vargas G."/>
            <person name="Riedel T."/>
            <person name="Overmann J."/>
            <person name="Andersen J.M."/>
            <person name="Guzman-Verri C."/>
            <person name="Chaves-Olarte E."/>
            <person name="Rodriguez C."/>
        </authorList>
    </citation>
    <scope>NUCLEOTIDE SEQUENCE</scope>
    <source>
        <strain evidence="1">LIBA-2945</strain>
    </source>
</reference>
<dbReference type="AlphaFoldDB" id="A0A2R2ZJL0"/>
<protein>
    <submittedName>
        <fullName evidence="1">Uncharacterized protein</fullName>
    </submittedName>
</protein>
<name>A0A2R2ZJL0_CLODI</name>
<accession>A0A2R2ZJL0</accession>
<dbReference type="EMBL" id="MF547665">
    <property type="protein sequence ID" value="AUV57954.1"/>
    <property type="molecule type" value="Genomic_DNA"/>
</dbReference>
<organism evidence="1">
    <name type="scientific">Clostridioides difficile</name>
    <name type="common">Peptoclostridium difficile</name>
    <dbReference type="NCBI Taxonomy" id="1496"/>
    <lineage>
        <taxon>Bacteria</taxon>
        <taxon>Bacillati</taxon>
        <taxon>Bacillota</taxon>
        <taxon>Clostridia</taxon>
        <taxon>Peptostreptococcales</taxon>
        <taxon>Peptostreptococcaceae</taxon>
        <taxon>Clostridioides</taxon>
    </lineage>
</organism>
<dbReference type="InterPro" id="IPR049215">
    <property type="entry name" value="DUF6809"/>
</dbReference>
<dbReference type="RefSeq" id="WP_113649375.1">
    <property type="nucleotide sequence ID" value="NZ_CAACZG010000008.1"/>
</dbReference>
<dbReference type="Pfam" id="PF20648">
    <property type="entry name" value="DUF6809"/>
    <property type="match status" value="1"/>
</dbReference>
<gene>
    <name evidence="1" type="ORF">ProphageCTn5LIBA2945_00028</name>
</gene>
<evidence type="ECO:0000313" key="1">
    <source>
        <dbReference type="EMBL" id="AUV57954.1"/>
    </source>
</evidence>